<proteinExistence type="predicted"/>
<feature type="signal peptide" evidence="1">
    <location>
        <begin position="1"/>
        <end position="24"/>
    </location>
</feature>
<feature type="domain" description="PDZ" evidence="2">
    <location>
        <begin position="536"/>
        <end position="607"/>
    </location>
</feature>
<keyword evidence="1" id="KW-0732">Signal</keyword>
<reference evidence="4" key="1">
    <citation type="journal article" date="2019" name="Int. J. Syst. Evol. Microbiol.">
        <title>The Global Catalogue of Microorganisms (GCM) 10K type strain sequencing project: providing services to taxonomists for standard genome sequencing and annotation.</title>
        <authorList>
            <consortium name="The Broad Institute Genomics Platform"/>
            <consortium name="The Broad Institute Genome Sequencing Center for Infectious Disease"/>
            <person name="Wu L."/>
            <person name="Ma J."/>
        </authorList>
    </citation>
    <scope>NUCLEOTIDE SEQUENCE [LARGE SCALE GENOMIC DNA]</scope>
    <source>
        <strain evidence="4">CCUG 30340</strain>
    </source>
</reference>
<evidence type="ECO:0000259" key="2">
    <source>
        <dbReference type="PROSITE" id="PS50106"/>
    </source>
</evidence>
<sequence>MAQRWVWAVAIAIASGAVAGAANAQGEEVRTVPAPADAAYPGTITLNVDASDVGRRIFRVREEIPVAAGPLTLLYPQWLPGNHAPRGPIDKLAGLTIRGNGQPIAWRRDPVEVYAFHLDVPQGVGSLSVEFDFLSPQDSGQGRVVMTPDLLNLQWNTVALYPAGHYSSRITVAPSVKLPAGWQFGTALERAQGSGNAGDADGTIAFKPVPFDVLVDSPMFAGRHYKRIDLGGTPAPVHLNLFADEAKSLEFKPEQMEPHKRLVQQARKLFGSQHYDRYEFLFALTDQLGGIGLEHLRSSENTRSPGYFTEWDKWASARDLLPHEYTHSWNGKFRRPADLWTPNFNVPMQGSLLWVYEGQTQYWGTVLAARSGLLTPEQARDDLALVAASYAENRPGFGWRNLQDTTNDPIVAQRRPLPYRNYQMSEEYYSGGLMVWLAVDAKLRELSGNRRSLDDFARTFFGVDDGGMTVRTYAFDDVVAALNTVAAHDWAAFLRQRVDALAPPLDGLAAAGWKLVYTDTPSDYHKHRDTGRKAIDQSASIGLTLASNGNRITDVRWDSPAFKAGISPSGTLVAVNGREFSAERLKDAIAAAKDGKAPIELLLKNGDEYRTVRVDYRGGLRYPHLERIPGTPDRLNAILAPAK</sequence>
<dbReference type="EMBL" id="JBHSHD010000010">
    <property type="protein sequence ID" value="MFC4821686.1"/>
    <property type="molecule type" value="Genomic_DNA"/>
</dbReference>
<dbReference type="InterPro" id="IPR001478">
    <property type="entry name" value="PDZ"/>
</dbReference>
<dbReference type="Proteomes" id="UP001595886">
    <property type="component" value="Unassembled WGS sequence"/>
</dbReference>
<evidence type="ECO:0000313" key="4">
    <source>
        <dbReference type="Proteomes" id="UP001595886"/>
    </source>
</evidence>
<dbReference type="Gene3D" id="2.60.40.3650">
    <property type="match status" value="1"/>
</dbReference>
<dbReference type="InterPro" id="IPR040756">
    <property type="entry name" value="Peptidase_M61_N"/>
</dbReference>
<dbReference type="PIRSF" id="PIRSF016493">
    <property type="entry name" value="Glycyl_aminpptds"/>
    <property type="match status" value="1"/>
</dbReference>
<gene>
    <name evidence="3" type="ORF">ACFO6Q_15240</name>
</gene>
<name>A0ABV9QY23_9GAMM</name>
<dbReference type="Pfam" id="PF17899">
    <property type="entry name" value="Peptidase_M61_N"/>
    <property type="match status" value="1"/>
</dbReference>
<comment type="caution">
    <text evidence="3">The sequence shown here is derived from an EMBL/GenBank/DDBJ whole genome shotgun (WGS) entry which is preliminary data.</text>
</comment>
<dbReference type="InterPro" id="IPR007963">
    <property type="entry name" value="Peptidase_M61_catalytic"/>
</dbReference>
<dbReference type="Gene3D" id="2.30.42.10">
    <property type="match status" value="1"/>
</dbReference>
<dbReference type="InterPro" id="IPR024191">
    <property type="entry name" value="Peptidase_M61"/>
</dbReference>
<dbReference type="InterPro" id="IPR027268">
    <property type="entry name" value="Peptidase_M4/M1_CTD_sf"/>
</dbReference>
<accession>A0ABV9QY23</accession>
<feature type="chain" id="PRO_5047225204" evidence="1">
    <location>
        <begin position="25"/>
        <end position="643"/>
    </location>
</feature>
<dbReference type="PROSITE" id="PS50106">
    <property type="entry name" value="PDZ"/>
    <property type="match status" value="1"/>
</dbReference>
<evidence type="ECO:0000313" key="3">
    <source>
        <dbReference type="EMBL" id="MFC4821686.1"/>
    </source>
</evidence>
<dbReference type="RefSeq" id="WP_380021959.1">
    <property type="nucleotide sequence ID" value="NZ_JBHSHD010000010.1"/>
</dbReference>
<dbReference type="SUPFAM" id="SSF50156">
    <property type="entry name" value="PDZ domain-like"/>
    <property type="match status" value="1"/>
</dbReference>
<keyword evidence="4" id="KW-1185">Reference proteome</keyword>
<evidence type="ECO:0000256" key="1">
    <source>
        <dbReference type="SAM" id="SignalP"/>
    </source>
</evidence>
<dbReference type="Gene3D" id="1.10.390.10">
    <property type="entry name" value="Neutral Protease Domain 2"/>
    <property type="match status" value="1"/>
</dbReference>
<dbReference type="Pfam" id="PF05299">
    <property type="entry name" value="Peptidase_M61"/>
    <property type="match status" value="1"/>
</dbReference>
<protein>
    <submittedName>
        <fullName evidence="3">M61 family metallopeptidase</fullName>
    </submittedName>
</protein>
<dbReference type="InterPro" id="IPR036034">
    <property type="entry name" value="PDZ_sf"/>
</dbReference>
<organism evidence="3 4">
    <name type="scientific">Dokdonella ginsengisoli</name>
    <dbReference type="NCBI Taxonomy" id="363846"/>
    <lineage>
        <taxon>Bacteria</taxon>
        <taxon>Pseudomonadati</taxon>
        <taxon>Pseudomonadota</taxon>
        <taxon>Gammaproteobacteria</taxon>
        <taxon>Lysobacterales</taxon>
        <taxon>Rhodanobacteraceae</taxon>
        <taxon>Dokdonella</taxon>
    </lineage>
</organism>